<proteinExistence type="predicted"/>
<dbReference type="Pfam" id="PF16694">
    <property type="entry name" value="Cytochrome_P460"/>
    <property type="match status" value="1"/>
</dbReference>
<feature type="domain" description="Cytochrome P460" evidence="1">
    <location>
        <begin position="66"/>
        <end position="155"/>
    </location>
</feature>
<dbReference type="Gene3D" id="3.50.70.20">
    <property type="entry name" value="Cytochrome P460"/>
    <property type="match status" value="1"/>
</dbReference>
<dbReference type="EMBL" id="MTKO01000070">
    <property type="protein sequence ID" value="RWX46062.1"/>
    <property type="molecule type" value="Genomic_DNA"/>
</dbReference>
<protein>
    <submittedName>
        <fullName evidence="2">Cytochrome P460</fullName>
    </submittedName>
</protein>
<dbReference type="AlphaFoldDB" id="A0A3S3U8E3"/>
<reference evidence="2 3" key="1">
    <citation type="submission" date="2017-01" db="EMBL/GenBank/DDBJ databases">
        <title>The cable genome- insights into the physiology and evolution of filamentous bacteria capable of sulfide oxidation via long distance electron transfer.</title>
        <authorList>
            <person name="Schreiber L."/>
            <person name="Bjerg J.T."/>
            <person name="Boggild A."/>
            <person name="Van De Vossenberg J."/>
            <person name="Meysman F."/>
            <person name="Nielsen L.P."/>
            <person name="Schramm A."/>
            <person name="Kjeldsen K.U."/>
        </authorList>
    </citation>
    <scope>NUCLEOTIDE SEQUENCE [LARGE SCALE GENOMIC DNA]</scope>
    <source>
        <strain evidence="2">MCF</strain>
    </source>
</reference>
<dbReference type="Proteomes" id="UP000287853">
    <property type="component" value="Unassembled WGS sequence"/>
</dbReference>
<dbReference type="InterPro" id="IPR038142">
    <property type="entry name" value="Cytochrome_P460_sp"/>
</dbReference>
<dbReference type="CDD" id="cd20716">
    <property type="entry name" value="cyt_P460_fam"/>
    <property type="match status" value="1"/>
</dbReference>
<comment type="caution">
    <text evidence="2">The sequence shown here is derived from an EMBL/GenBank/DDBJ whole genome shotgun (WGS) entry which is preliminary data.</text>
</comment>
<dbReference type="PROSITE" id="PS51257">
    <property type="entry name" value="PROKAR_LIPOPROTEIN"/>
    <property type="match status" value="1"/>
</dbReference>
<evidence type="ECO:0000313" key="3">
    <source>
        <dbReference type="Proteomes" id="UP000287853"/>
    </source>
</evidence>
<evidence type="ECO:0000259" key="1">
    <source>
        <dbReference type="Pfam" id="PF16694"/>
    </source>
</evidence>
<keyword evidence="3" id="KW-1185">Reference proteome</keyword>
<evidence type="ECO:0000313" key="2">
    <source>
        <dbReference type="EMBL" id="RWX46062.1"/>
    </source>
</evidence>
<name>A0A3S3U8E3_9BACT</name>
<sequence>MLKKIAIGCFVGSILLGCTFFNQVGEMPKPEAEAEAVWKYITDTHPFETWSFWPDHQGMYSSRGPHGPKHKIYVNQLALDSKKPPLQNGSMVVKYNLSPADEVKAVTIMYKVKGYNPAAGDWFWAQYSPTGEIQEAGKPEKCIACHTDNTANDYIKVHKFDK</sequence>
<dbReference type="InterPro" id="IPR032033">
    <property type="entry name" value="Cytochrome_P460"/>
</dbReference>
<organism evidence="2 3">
    <name type="scientific">Candidatus Electrothrix aarhusensis</name>
    <dbReference type="NCBI Taxonomy" id="1859131"/>
    <lineage>
        <taxon>Bacteria</taxon>
        <taxon>Pseudomonadati</taxon>
        <taxon>Thermodesulfobacteriota</taxon>
        <taxon>Desulfobulbia</taxon>
        <taxon>Desulfobulbales</taxon>
        <taxon>Desulfobulbaceae</taxon>
        <taxon>Candidatus Electrothrix</taxon>
    </lineage>
</organism>
<gene>
    <name evidence="2" type="ORF">H206_02260</name>
</gene>
<accession>A0A3S3U8E3</accession>